<sequence length="167" mass="18152">MKKVFLLFAMIVGTSTFAQDVEINAKNSWLKLGLNAALPVGDASDVSSFALGLDLRGQYLVTPHFGIGLTSGYNHFFGKDGADDFGLVPVAAFGRYYFQNEGVFVGADLGYGFLTNVEDNAGGLYVNPQVGYHNSNWNIYAYFQNTFAENDTNLQAVGIGATYNLKF</sequence>
<proteinExistence type="predicted"/>
<evidence type="ECO:0000256" key="1">
    <source>
        <dbReference type="SAM" id="SignalP"/>
    </source>
</evidence>
<evidence type="ECO:0008006" key="4">
    <source>
        <dbReference type="Google" id="ProtNLM"/>
    </source>
</evidence>
<evidence type="ECO:0000313" key="2">
    <source>
        <dbReference type="EMBL" id="MBM6500505.1"/>
    </source>
</evidence>
<organism evidence="2 3">
    <name type="scientific">Flavobacterium macrobrachii</name>
    <dbReference type="NCBI Taxonomy" id="591204"/>
    <lineage>
        <taxon>Bacteria</taxon>
        <taxon>Pseudomonadati</taxon>
        <taxon>Bacteroidota</taxon>
        <taxon>Flavobacteriia</taxon>
        <taxon>Flavobacteriales</taxon>
        <taxon>Flavobacteriaceae</taxon>
        <taxon>Flavobacterium</taxon>
    </lineage>
</organism>
<protein>
    <recommendedName>
        <fullName evidence="4">Outer membrane protein beta-barrel domain-containing protein</fullName>
    </recommendedName>
</protein>
<evidence type="ECO:0000313" key="3">
    <source>
        <dbReference type="Proteomes" id="UP000759529"/>
    </source>
</evidence>
<dbReference type="Proteomes" id="UP000759529">
    <property type="component" value="Unassembled WGS sequence"/>
</dbReference>
<gene>
    <name evidence="2" type="ORF">H9X54_014530</name>
</gene>
<feature type="chain" id="PRO_5047212197" description="Outer membrane protein beta-barrel domain-containing protein" evidence="1">
    <location>
        <begin position="19"/>
        <end position="167"/>
    </location>
</feature>
<accession>A0ABS2CZZ7</accession>
<keyword evidence="1" id="KW-0732">Signal</keyword>
<comment type="caution">
    <text evidence="2">The sequence shown here is derived from an EMBL/GenBank/DDBJ whole genome shotgun (WGS) entry which is preliminary data.</text>
</comment>
<name>A0ABS2CZZ7_9FLAO</name>
<dbReference type="EMBL" id="JACSOD020000504">
    <property type="protein sequence ID" value="MBM6500505.1"/>
    <property type="molecule type" value="Genomic_DNA"/>
</dbReference>
<keyword evidence="3" id="KW-1185">Reference proteome</keyword>
<reference evidence="2 3" key="1">
    <citation type="submission" date="2021-02" db="EMBL/GenBank/DDBJ databases">
        <authorList>
            <person name="Jung H.S."/>
            <person name="Chun B.H."/>
            <person name="Jeon C.O."/>
        </authorList>
    </citation>
    <scope>NUCLEOTIDE SEQUENCE [LARGE SCALE GENOMIC DNA]</scope>
    <source>
        <strain evidence="2 3">LMG 25203</strain>
    </source>
</reference>
<feature type="signal peptide" evidence="1">
    <location>
        <begin position="1"/>
        <end position="18"/>
    </location>
</feature>
<dbReference type="RefSeq" id="WP_187656526.1">
    <property type="nucleotide sequence ID" value="NZ_JACSOD020000504.1"/>
</dbReference>